<dbReference type="EMBL" id="JBHRTR010000017">
    <property type="protein sequence ID" value="MFC3226831.1"/>
    <property type="molecule type" value="Genomic_DNA"/>
</dbReference>
<feature type="domain" description="SsuA/THI5-like" evidence="5">
    <location>
        <begin position="51"/>
        <end position="262"/>
    </location>
</feature>
<proteinExistence type="inferred from homology"/>
<dbReference type="SUPFAM" id="SSF53850">
    <property type="entry name" value="Periplasmic binding protein-like II"/>
    <property type="match status" value="1"/>
</dbReference>
<comment type="similarity">
    <text evidence="2">Belongs to the bacterial solute-binding protein SsuA/TauA family.</text>
</comment>
<reference evidence="7" key="1">
    <citation type="journal article" date="2019" name="Int. J. Syst. Evol. Microbiol.">
        <title>The Global Catalogue of Microorganisms (GCM) 10K type strain sequencing project: providing services to taxonomists for standard genome sequencing and annotation.</title>
        <authorList>
            <consortium name="The Broad Institute Genomics Platform"/>
            <consortium name="The Broad Institute Genome Sequencing Center for Infectious Disease"/>
            <person name="Wu L."/>
            <person name="Ma J."/>
        </authorList>
    </citation>
    <scope>NUCLEOTIDE SEQUENCE [LARGE SCALE GENOMIC DNA]</scope>
    <source>
        <strain evidence="7">KCTC 42964</strain>
    </source>
</reference>
<accession>A0ABV7KWQ5</accession>
<evidence type="ECO:0000259" key="5">
    <source>
        <dbReference type="Pfam" id="PF09084"/>
    </source>
</evidence>
<name>A0ABV7KWQ5_9PROT</name>
<evidence type="ECO:0000256" key="4">
    <source>
        <dbReference type="SAM" id="SignalP"/>
    </source>
</evidence>
<dbReference type="PANTHER" id="PTHR30024">
    <property type="entry name" value="ALIPHATIC SULFONATES-BINDING PROTEIN-RELATED"/>
    <property type="match status" value="1"/>
</dbReference>
<dbReference type="PANTHER" id="PTHR30024:SF47">
    <property type="entry name" value="TAURINE-BINDING PERIPLASMIC PROTEIN"/>
    <property type="match status" value="1"/>
</dbReference>
<keyword evidence="3 4" id="KW-0732">Signal</keyword>
<keyword evidence="7" id="KW-1185">Reference proteome</keyword>
<evidence type="ECO:0000313" key="7">
    <source>
        <dbReference type="Proteomes" id="UP001595528"/>
    </source>
</evidence>
<organism evidence="6 7">
    <name type="scientific">Marinibaculum pumilum</name>
    <dbReference type="NCBI Taxonomy" id="1766165"/>
    <lineage>
        <taxon>Bacteria</taxon>
        <taxon>Pseudomonadati</taxon>
        <taxon>Pseudomonadota</taxon>
        <taxon>Alphaproteobacteria</taxon>
        <taxon>Rhodospirillales</taxon>
        <taxon>Rhodospirillaceae</taxon>
        <taxon>Marinibaculum</taxon>
    </lineage>
</organism>
<dbReference type="Proteomes" id="UP001595528">
    <property type="component" value="Unassembled WGS sequence"/>
</dbReference>
<dbReference type="Pfam" id="PF09084">
    <property type="entry name" value="NMT1"/>
    <property type="match status" value="1"/>
</dbReference>
<comment type="caution">
    <text evidence="6">The sequence shown here is derived from an EMBL/GenBank/DDBJ whole genome shotgun (WGS) entry which is preliminary data.</text>
</comment>
<protein>
    <submittedName>
        <fullName evidence="6">ABC transporter substrate-binding protein</fullName>
    </submittedName>
</protein>
<comment type="subcellular location">
    <subcellularLocation>
        <location evidence="1">Periplasm</location>
    </subcellularLocation>
</comment>
<sequence length="348" mass="37216">MSWETIWADRPLRRLGRCLALGAVALAAMTAAAVQDAAAADKVTIGALRFTSHAPTFIAYERGYFAEEGIEPELTFFQAAQPIAVAIASGDIDFGITALTGGFFSLADKGAVKVVGGLYTEHPDHPGMAIMASNQAYEAGLKSPADLAGHSWAMTQQGSSFHYVAGMISDKYGVPLSEMKLVPLQKVGSMIAAVKSGQVDAMAMVPHVAVPLDKAGAAKIIGWVRDLGDWQVTTIFTSTENVEQRPDLVKRFMRAYTRGIADYEAAMMDQEKDPAATDAVVDILHKYVYTDRPRDKAAPSIKAGAVYLSPGAKLDMDSVAVQLDWAKKQGLAPEGLTIEKMVAPGFDM</sequence>
<feature type="chain" id="PRO_5045180110" evidence="4">
    <location>
        <begin position="34"/>
        <end position="348"/>
    </location>
</feature>
<evidence type="ECO:0000256" key="2">
    <source>
        <dbReference type="ARBA" id="ARBA00010742"/>
    </source>
</evidence>
<dbReference type="RefSeq" id="WP_379898971.1">
    <property type="nucleotide sequence ID" value="NZ_JBHRTR010000017.1"/>
</dbReference>
<evidence type="ECO:0000313" key="6">
    <source>
        <dbReference type="EMBL" id="MFC3226831.1"/>
    </source>
</evidence>
<evidence type="ECO:0000256" key="3">
    <source>
        <dbReference type="ARBA" id="ARBA00022729"/>
    </source>
</evidence>
<gene>
    <name evidence="6" type="ORF">ACFOGJ_06305</name>
</gene>
<feature type="signal peptide" evidence="4">
    <location>
        <begin position="1"/>
        <end position="33"/>
    </location>
</feature>
<dbReference type="InterPro" id="IPR015168">
    <property type="entry name" value="SsuA/THI5"/>
</dbReference>
<evidence type="ECO:0000256" key="1">
    <source>
        <dbReference type="ARBA" id="ARBA00004418"/>
    </source>
</evidence>
<dbReference type="Gene3D" id="3.40.190.10">
    <property type="entry name" value="Periplasmic binding protein-like II"/>
    <property type="match status" value="2"/>
</dbReference>